<name>A0AAV8AF02_9EUKA</name>
<dbReference type="PANTHER" id="PTHR10367">
    <property type="entry name" value="MRNA-CAPPING ENZYME"/>
    <property type="match status" value="1"/>
</dbReference>
<evidence type="ECO:0000313" key="18">
    <source>
        <dbReference type="Proteomes" id="UP001146793"/>
    </source>
</evidence>
<sequence length="832" mass="97772">MNTNPREVKELKTQTVNSNSQINDEITNTRKQNSQLNNNTQTEITNSLKNNVTQSNKCCNGLDRKRQFEELTDLNPKQGNQKRKTKHGCKIPRGWELTPRSGDLIKGTPILPIKTPVEENFFPQNQKFTPNMVVLFSGILSLRVGLIIDLTNQYGYYSRDYFQERGITHLKLPCSGHREEVPPRATIHHFICKIVKYVRSNPSKLIAVHCTHGYNRTGFMICCFLVEVMKLDLSEALNRFANSRPPGIYKQYYIDALAKRYEVDPKMISFSIKKHLPIWKKVPKIPNYKKQHLKSLDNSNRNNNNSNNNSSNNNNNNNTNNDQKDEIKNNKKKKVKKSIFERLGIKVNENEQQQLRQYVSQRFGKNSEFPGIRPIRLQKDNLKYLKKQDYFVTYKADSVRCMLLITNPYCYLIDSNYTFYHVQVHFPGLKLTLLDGEIVCDELFPKNQSINENNNENSNRNTNNNNEIKKTEKTEDINKNNNNTESTKATDNGRPIAKKEIENLDKENENKNEKIKEEKDKGKNNEKVNENENENKIEIEKVNENKNEKIKEEKDKVKNNGKGNEKEKENAQNENKQNETINKNENERKKDENENLREILNKHNQKFLRSKWKNCENDGVKYYFQVYDLMFYNRAPYWGKDLSQRLGMAHHLISERKKMSKTDQKSEPFGIRFKDMYALKHTKKILESFIQSLNHFVEGLVFTSLPQSYSSELVGNVLKWKPMYLNTVVFMLRDHSGTEDLTVGLFLLKDEQEKQVAEISFENLKSKYKYLNRFVECQYNLLSKKWKIIRSRKGKNHPQNYETFLKIQKSIDHYVSNSELVSFIEDILQNRK</sequence>
<evidence type="ECO:0000256" key="13">
    <source>
        <dbReference type="SAM" id="MobiDB-lite"/>
    </source>
</evidence>
<evidence type="ECO:0000256" key="11">
    <source>
        <dbReference type="ARBA" id="ARBA00023242"/>
    </source>
</evidence>
<comment type="caution">
    <text evidence="17">The sequence shown here is derived from an EMBL/GenBank/DDBJ whole genome shotgun (WGS) entry which is preliminary data.</text>
</comment>
<feature type="domain" description="ATP-dependent DNA ligase family profile" evidence="16">
    <location>
        <begin position="615"/>
        <end position="743"/>
    </location>
</feature>
<gene>
    <name evidence="17" type="ORF">M0812_03275</name>
</gene>
<dbReference type="InterPro" id="IPR000340">
    <property type="entry name" value="Dual-sp_phosphatase_cat-dom"/>
</dbReference>
<evidence type="ECO:0000256" key="7">
    <source>
        <dbReference type="ARBA" id="ARBA00022801"/>
    </source>
</evidence>
<dbReference type="InterPro" id="IPR000387">
    <property type="entry name" value="Tyr_Pase_dom"/>
</dbReference>
<keyword evidence="8" id="KW-0904">Protein phosphatase</keyword>
<keyword evidence="11" id="KW-0539">Nucleus</keyword>
<dbReference type="GO" id="GO:0005525">
    <property type="term" value="F:GTP binding"/>
    <property type="evidence" value="ECO:0007669"/>
    <property type="project" value="UniProtKB-KW"/>
</dbReference>
<keyword evidence="6" id="KW-0547">Nucleotide-binding</keyword>
<feature type="compositionally biased region" description="Basic and acidic residues" evidence="13">
    <location>
        <begin position="582"/>
        <end position="594"/>
    </location>
</feature>
<evidence type="ECO:0000256" key="6">
    <source>
        <dbReference type="ARBA" id="ARBA00022741"/>
    </source>
</evidence>
<dbReference type="Pfam" id="PF00782">
    <property type="entry name" value="DSPc"/>
    <property type="match status" value="1"/>
</dbReference>
<feature type="domain" description="Tyrosine specific protein phosphatases" evidence="15">
    <location>
        <begin position="192"/>
        <end position="245"/>
    </location>
</feature>
<dbReference type="Proteomes" id="UP001146793">
    <property type="component" value="Unassembled WGS sequence"/>
</dbReference>
<evidence type="ECO:0000256" key="8">
    <source>
        <dbReference type="ARBA" id="ARBA00022912"/>
    </source>
</evidence>
<dbReference type="GO" id="GO:0005524">
    <property type="term" value="F:ATP binding"/>
    <property type="evidence" value="ECO:0007669"/>
    <property type="project" value="InterPro"/>
</dbReference>
<keyword evidence="4" id="KW-0808">Transferase</keyword>
<dbReference type="Gene3D" id="2.40.50.140">
    <property type="entry name" value="Nucleic acid-binding proteins"/>
    <property type="match status" value="1"/>
</dbReference>
<accession>A0AAV8AF02</accession>
<evidence type="ECO:0000259" key="14">
    <source>
        <dbReference type="PROSITE" id="PS50054"/>
    </source>
</evidence>
<feature type="region of interest" description="Disordered" evidence="13">
    <location>
        <begin position="449"/>
        <end position="594"/>
    </location>
</feature>
<dbReference type="GO" id="GO:0003910">
    <property type="term" value="F:DNA ligase (ATP) activity"/>
    <property type="evidence" value="ECO:0007669"/>
    <property type="project" value="InterPro"/>
</dbReference>
<dbReference type="InterPro" id="IPR051029">
    <property type="entry name" value="mRNA_Capping_Enz/RNA_Phosphat"/>
</dbReference>
<keyword evidence="3" id="KW-0507">mRNA processing</keyword>
<dbReference type="Gene3D" id="3.30.470.30">
    <property type="entry name" value="DNA ligase/mRNA capping enzyme"/>
    <property type="match status" value="2"/>
</dbReference>
<dbReference type="PROSITE" id="PS50160">
    <property type="entry name" value="DNA_LIGASE_A3"/>
    <property type="match status" value="1"/>
</dbReference>
<evidence type="ECO:0000259" key="15">
    <source>
        <dbReference type="PROSITE" id="PS50056"/>
    </source>
</evidence>
<evidence type="ECO:0000256" key="1">
    <source>
        <dbReference type="ARBA" id="ARBA00004123"/>
    </source>
</evidence>
<feature type="compositionally biased region" description="Basic and acidic residues" evidence="13">
    <location>
        <begin position="467"/>
        <end position="478"/>
    </location>
</feature>
<organism evidence="17 18">
    <name type="scientific">Anaeramoeba flamelloides</name>
    <dbReference type="NCBI Taxonomy" id="1746091"/>
    <lineage>
        <taxon>Eukaryota</taxon>
        <taxon>Metamonada</taxon>
        <taxon>Anaeramoebidae</taxon>
        <taxon>Anaeramoeba</taxon>
    </lineage>
</organism>
<protein>
    <recommendedName>
        <fullName evidence="2">mRNA guanylyltransferase</fullName>
        <ecNumber evidence="2">2.7.7.50</ecNumber>
    </recommendedName>
</protein>
<dbReference type="AlphaFoldDB" id="A0AAV8AF02"/>
<dbReference type="GO" id="GO:0006281">
    <property type="term" value="P:DNA repair"/>
    <property type="evidence" value="ECO:0007669"/>
    <property type="project" value="InterPro"/>
</dbReference>
<dbReference type="PROSITE" id="PS50056">
    <property type="entry name" value="TYR_PHOSPHATASE_2"/>
    <property type="match status" value="1"/>
</dbReference>
<dbReference type="GO" id="GO:0006370">
    <property type="term" value="P:7-methylguanosine mRNA capping"/>
    <property type="evidence" value="ECO:0007669"/>
    <property type="project" value="UniProtKB-KW"/>
</dbReference>
<feature type="region of interest" description="Disordered" evidence="13">
    <location>
        <begin position="295"/>
        <end position="334"/>
    </location>
</feature>
<dbReference type="Pfam" id="PF01331">
    <property type="entry name" value="mRNA_cap_enzyme"/>
    <property type="match status" value="2"/>
</dbReference>
<dbReference type="PROSITE" id="PS00383">
    <property type="entry name" value="TYR_PHOSPHATASE_1"/>
    <property type="match status" value="1"/>
</dbReference>
<feature type="compositionally biased region" description="Basic and acidic residues" evidence="13">
    <location>
        <begin position="497"/>
        <end position="571"/>
    </location>
</feature>
<dbReference type="Gene3D" id="3.90.190.10">
    <property type="entry name" value="Protein tyrosine phosphatase superfamily"/>
    <property type="match status" value="1"/>
</dbReference>
<evidence type="ECO:0000256" key="2">
    <source>
        <dbReference type="ARBA" id="ARBA00012475"/>
    </source>
</evidence>
<evidence type="ECO:0000256" key="9">
    <source>
        <dbReference type="ARBA" id="ARBA00023042"/>
    </source>
</evidence>
<evidence type="ECO:0000259" key="16">
    <source>
        <dbReference type="PROSITE" id="PS50160"/>
    </source>
</evidence>
<dbReference type="SUPFAM" id="SSF52799">
    <property type="entry name" value="(Phosphotyrosine protein) phosphatases II"/>
    <property type="match status" value="1"/>
</dbReference>
<keyword evidence="9" id="KW-0506">mRNA capping</keyword>
<dbReference type="SUPFAM" id="SSF56091">
    <property type="entry name" value="DNA ligase/mRNA capping enzyme, catalytic domain"/>
    <property type="match status" value="1"/>
</dbReference>
<dbReference type="SUPFAM" id="SSF50249">
    <property type="entry name" value="Nucleic acid-binding proteins"/>
    <property type="match status" value="1"/>
</dbReference>
<evidence type="ECO:0000256" key="12">
    <source>
        <dbReference type="ARBA" id="ARBA00044624"/>
    </source>
</evidence>
<dbReference type="GO" id="GO:0006310">
    <property type="term" value="P:DNA recombination"/>
    <property type="evidence" value="ECO:0007669"/>
    <property type="project" value="InterPro"/>
</dbReference>
<dbReference type="InterPro" id="IPR001339">
    <property type="entry name" value="mRNA_cap_enzyme_adenylation"/>
</dbReference>
<feature type="compositionally biased region" description="Low complexity" evidence="13">
    <location>
        <begin position="298"/>
        <end position="321"/>
    </location>
</feature>
<reference evidence="17" key="1">
    <citation type="submission" date="2022-08" db="EMBL/GenBank/DDBJ databases">
        <title>Novel sulphate-reducing endosymbionts in the free-living metamonad Anaeramoeba.</title>
        <authorList>
            <person name="Jerlstrom-Hultqvist J."/>
            <person name="Cepicka I."/>
            <person name="Gallot-Lavallee L."/>
            <person name="Salas-Leiva D."/>
            <person name="Curtis B.A."/>
            <person name="Zahonova K."/>
            <person name="Pipaliya S."/>
            <person name="Dacks J."/>
            <person name="Roger A.J."/>
        </authorList>
    </citation>
    <scope>NUCLEOTIDE SEQUENCE</scope>
    <source>
        <strain evidence="17">Busselton2</strain>
    </source>
</reference>
<evidence type="ECO:0000256" key="10">
    <source>
        <dbReference type="ARBA" id="ARBA00023134"/>
    </source>
</evidence>
<dbReference type="InterPro" id="IPR029021">
    <property type="entry name" value="Prot-tyrosine_phosphatase-like"/>
</dbReference>
<dbReference type="PANTHER" id="PTHR10367:SF17">
    <property type="entry name" value="MRNA-CAPPING ENZYME"/>
    <property type="match status" value="1"/>
</dbReference>
<dbReference type="GO" id="GO:0004721">
    <property type="term" value="F:phosphoprotein phosphatase activity"/>
    <property type="evidence" value="ECO:0007669"/>
    <property type="project" value="UniProtKB-KW"/>
</dbReference>
<feature type="compositionally biased region" description="Low complexity" evidence="13">
    <location>
        <begin position="449"/>
        <end position="466"/>
    </location>
</feature>
<keyword evidence="7" id="KW-0378">Hydrolase</keyword>
<feature type="domain" description="Tyrosine-protein phosphatase" evidence="14">
    <location>
        <begin position="111"/>
        <end position="270"/>
    </location>
</feature>
<dbReference type="EC" id="2.7.7.50" evidence="2"/>
<dbReference type="InterPro" id="IPR012310">
    <property type="entry name" value="DNA_ligase_ATP-dep_cent"/>
</dbReference>
<dbReference type="GO" id="GO:0004484">
    <property type="term" value="F:mRNA guanylyltransferase activity"/>
    <property type="evidence" value="ECO:0007669"/>
    <property type="project" value="UniProtKB-EC"/>
</dbReference>
<evidence type="ECO:0000256" key="3">
    <source>
        <dbReference type="ARBA" id="ARBA00022664"/>
    </source>
</evidence>
<dbReference type="InterPro" id="IPR016130">
    <property type="entry name" value="Tyr_Pase_AS"/>
</dbReference>
<dbReference type="InterPro" id="IPR020422">
    <property type="entry name" value="TYR_PHOSPHATASE_DUAL_dom"/>
</dbReference>
<keyword evidence="10" id="KW-0342">GTP-binding</keyword>
<dbReference type="InterPro" id="IPR012340">
    <property type="entry name" value="NA-bd_OB-fold"/>
</dbReference>
<evidence type="ECO:0000313" key="17">
    <source>
        <dbReference type="EMBL" id="KAJ3451526.1"/>
    </source>
</evidence>
<feature type="compositionally biased region" description="Low complexity" evidence="13">
    <location>
        <begin position="479"/>
        <end position="490"/>
    </location>
</feature>
<comment type="catalytic activity">
    <reaction evidence="12">
        <text>a 5'-end diphospho-ribonucleoside in mRNA + GTP + H(+) = a 5'-end (5'-triphosphoguanosine)-ribonucleoside in mRNA + diphosphate</text>
        <dbReference type="Rhea" id="RHEA:67012"/>
        <dbReference type="Rhea" id="RHEA-COMP:17165"/>
        <dbReference type="Rhea" id="RHEA-COMP:17166"/>
        <dbReference type="ChEBI" id="CHEBI:15378"/>
        <dbReference type="ChEBI" id="CHEBI:33019"/>
        <dbReference type="ChEBI" id="CHEBI:37565"/>
        <dbReference type="ChEBI" id="CHEBI:167616"/>
        <dbReference type="ChEBI" id="CHEBI:167617"/>
        <dbReference type="EC" id="2.7.7.50"/>
    </reaction>
    <physiologicalReaction direction="left-to-right" evidence="12">
        <dbReference type="Rhea" id="RHEA:67013"/>
    </physiologicalReaction>
</comment>
<keyword evidence="5" id="KW-0548">Nucleotidyltransferase</keyword>
<evidence type="ECO:0000256" key="4">
    <source>
        <dbReference type="ARBA" id="ARBA00022679"/>
    </source>
</evidence>
<proteinExistence type="predicted"/>
<comment type="subcellular location">
    <subcellularLocation>
        <location evidence="1">Nucleus</location>
    </subcellularLocation>
</comment>
<dbReference type="PROSITE" id="PS50054">
    <property type="entry name" value="TYR_PHOSPHATASE_DUAL"/>
    <property type="match status" value="1"/>
</dbReference>
<dbReference type="InterPro" id="IPR013846">
    <property type="entry name" value="mRNA_cap_enzyme_C"/>
</dbReference>
<evidence type="ECO:0000256" key="5">
    <source>
        <dbReference type="ARBA" id="ARBA00022695"/>
    </source>
</evidence>
<dbReference type="Pfam" id="PF03919">
    <property type="entry name" value="mRNA_cap_C"/>
    <property type="match status" value="1"/>
</dbReference>
<dbReference type="EMBL" id="JANTQA010000008">
    <property type="protein sequence ID" value="KAJ3451526.1"/>
    <property type="molecule type" value="Genomic_DNA"/>
</dbReference>